<dbReference type="Pfam" id="PF00155">
    <property type="entry name" value="Aminotran_1_2"/>
    <property type="match status" value="1"/>
</dbReference>
<organism evidence="7 8">
    <name type="scientific">Staphylococcus piscifermentans</name>
    <dbReference type="NCBI Taxonomy" id="70258"/>
    <lineage>
        <taxon>Bacteria</taxon>
        <taxon>Bacillati</taxon>
        <taxon>Bacillota</taxon>
        <taxon>Bacilli</taxon>
        <taxon>Bacillales</taxon>
        <taxon>Staphylococcaceae</taxon>
        <taxon>Staphylococcus</taxon>
    </lineage>
</organism>
<sequence length="431" mass="48687">MNPLALDLNEQLTQSNPVILDMLSDLGKHMFYPKGILSQSAEAKTTKYNATIGMATDDNGKLYSQTIYDLYQHLDPDEIFPYAPPQGIEELRGLWEEKILQENTDLTQKQISRPVVTNALTHGLSLLADLFVNSGDTVLLPKQNWGNYKLIFNTRHGAELQTYSIFDEDNHYTTDGFVNALKNYKNDKVILLLNYPNNPTGYTPTAEEVKSLTEAIKELAERGTKVIAIIDDAYFGLFYEDVYTQSIFSALTQIDSPNILPARLDGATKEFFAWGLRVGFITFGIQDEMTKAVLEAKVKGLIRSNISSGPMPSQSAVKYVLQPEHREQFDKDVQKHINTLKERYEVTKSVVYDEKYKDAWKTYDFNSGYFMAIQVNGVNAETLRKHLIEKYSIGTIALNDTDIRVAFSCIEKDDIPHVFDSIAKGIADLKA</sequence>
<dbReference type="AlphaFoldDB" id="A0A239TWC7"/>
<evidence type="ECO:0000256" key="2">
    <source>
        <dbReference type="ARBA" id="ARBA00007441"/>
    </source>
</evidence>
<comment type="caution">
    <text evidence="7">The sequence shown here is derived from an EMBL/GenBank/DDBJ whole genome shotgun (WGS) entry which is preliminary data.</text>
</comment>
<evidence type="ECO:0000313" key="8">
    <source>
        <dbReference type="Proteomes" id="UP000321736"/>
    </source>
</evidence>
<accession>A0A239TWC7</accession>
<dbReference type="GO" id="GO:0006520">
    <property type="term" value="P:amino acid metabolic process"/>
    <property type="evidence" value="ECO:0007669"/>
    <property type="project" value="InterPro"/>
</dbReference>
<feature type="domain" description="Aminotransferase class I/classII large" evidence="6">
    <location>
        <begin position="72"/>
        <end position="422"/>
    </location>
</feature>
<proteinExistence type="inferred from homology"/>
<gene>
    <name evidence="7" type="ORF">SPI02_12470</name>
</gene>
<dbReference type="InterPro" id="IPR015422">
    <property type="entry name" value="PyrdxlP-dep_Trfase_small"/>
</dbReference>
<evidence type="ECO:0000256" key="5">
    <source>
        <dbReference type="ARBA" id="ARBA00022898"/>
    </source>
</evidence>
<keyword evidence="3" id="KW-0032">Aminotransferase</keyword>
<dbReference type="Gene3D" id="3.40.640.10">
    <property type="entry name" value="Type I PLP-dependent aspartate aminotransferase-like (Major domain)"/>
    <property type="match status" value="1"/>
</dbReference>
<name>A0A239TWC7_9STAP</name>
<keyword evidence="8" id="KW-1185">Reference proteome</keyword>
<evidence type="ECO:0000256" key="1">
    <source>
        <dbReference type="ARBA" id="ARBA00001933"/>
    </source>
</evidence>
<comment type="similarity">
    <text evidence="2">Belongs to the class-I pyridoxal-phosphate-dependent aminotransferase family.</text>
</comment>
<dbReference type="RefSeq" id="WP_095104411.1">
    <property type="nucleotide sequence ID" value="NZ_BKAR01000013.1"/>
</dbReference>
<evidence type="ECO:0000259" key="6">
    <source>
        <dbReference type="Pfam" id="PF00155"/>
    </source>
</evidence>
<evidence type="ECO:0000256" key="3">
    <source>
        <dbReference type="ARBA" id="ARBA00022576"/>
    </source>
</evidence>
<dbReference type="GO" id="GO:0030170">
    <property type="term" value="F:pyridoxal phosphate binding"/>
    <property type="evidence" value="ECO:0007669"/>
    <property type="project" value="InterPro"/>
</dbReference>
<evidence type="ECO:0000256" key="4">
    <source>
        <dbReference type="ARBA" id="ARBA00022679"/>
    </source>
</evidence>
<dbReference type="SUPFAM" id="SSF53383">
    <property type="entry name" value="PLP-dependent transferases"/>
    <property type="match status" value="1"/>
</dbReference>
<comment type="cofactor">
    <cofactor evidence="1">
        <name>pyridoxal 5'-phosphate</name>
        <dbReference type="ChEBI" id="CHEBI:597326"/>
    </cofactor>
</comment>
<dbReference type="EMBL" id="BKAR01000013">
    <property type="protein sequence ID" value="GEP84662.1"/>
    <property type="molecule type" value="Genomic_DNA"/>
</dbReference>
<dbReference type="InterPro" id="IPR015424">
    <property type="entry name" value="PyrdxlP-dep_Trfase"/>
</dbReference>
<dbReference type="InterPro" id="IPR015421">
    <property type="entry name" value="PyrdxlP-dep_Trfase_major"/>
</dbReference>
<dbReference type="CDD" id="cd00609">
    <property type="entry name" value="AAT_like"/>
    <property type="match status" value="1"/>
</dbReference>
<dbReference type="NCBIfam" id="NF006388">
    <property type="entry name" value="PRK08637.1"/>
    <property type="match status" value="1"/>
</dbReference>
<keyword evidence="4" id="KW-0808">Transferase</keyword>
<reference evidence="7 8" key="1">
    <citation type="submission" date="2019-07" db="EMBL/GenBank/DDBJ databases">
        <title>Whole genome shotgun sequence of Staphylococcus piscifermentans NBRC 109625.</title>
        <authorList>
            <person name="Hosoyama A."/>
            <person name="Uohara A."/>
            <person name="Ohji S."/>
            <person name="Ichikawa N."/>
        </authorList>
    </citation>
    <scope>NUCLEOTIDE SEQUENCE [LARGE SCALE GENOMIC DNA]</scope>
    <source>
        <strain evidence="7 8">NBRC 109625</strain>
    </source>
</reference>
<keyword evidence="5" id="KW-0663">Pyridoxal phosphate</keyword>
<evidence type="ECO:0000313" key="7">
    <source>
        <dbReference type="EMBL" id="GEP84662.1"/>
    </source>
</evidence>
<dbReference type="OrthoDB" id="9762162at2"/>
<dbReference type="PANTHER" id="PTHR46383">
    <property type="entry name" value="ASPARTATE AMINOTRANSFERASE"/>
    <property type="match status" value="1"/>
</dbReference>
<dbReference type="Gene3D" id="3.90.1150.10">
    <property type="entry name" value="Aspartate Aminotransferase, domain 1"/>
    <property type="match status" value="1"/>
</dbReference>
<dbReference type="GO" id="GO:0008483">
    <property type="term" value="F:transaminase activity"/>
    <property type="evidence" value="ECO:0007669"/>
    <property type="project" value="UniProtKB-KW"/>
</dbReference>
<dbReference type="InterPro" id="IPR050596">
    <property type="entry name" value="AspAT/PAT-like"/>
</dbReference>
<dbReference type="PANTHER" id="PTHR46383:SF1">
    <property type="entry name" value="ASPARTATE AMINOTRANSFERASE"/>
    <property type="match status" value="1"/>
</dbReference>
<protein>
    <recommendedName>
        <fullName evidence="6">Aminotransferase class I/classII large domain-containing protein</fullName>
    </recommendedName>
</protein>
<dbReference type="InterPro" id="IPR004839">
    <property type="entry name" value="Aminotransferase_I/II_large"/>
</dbReference>
<dbReference type="Proteomes" id="UP000321736">
    <property type="component" value="Unassembled WGS sequence"/>
</dbReference>